<name>M2XHF4_DOTSN</name>
<dbReference type="HOGENOM" id="CLU_2320332_0_0_1"/>
<protein>
    <submittedName>
        <fullName evidence="1">Uncharacterized protein</fullName>
    </submittedName>
</protein>
<dbReference type="Proteomes" id="UP000016933">
    <property type="component" value="Unassembled WGS sequence"/>
</dbReference>
<dbReference type="EMBL" id="KB446546">
    <property type="protein sequence ID" value="EME38872.1"/>
    <property type="molecule type" value="Genomic_DNA"/>
</dbReference>
<dbReference type="AlphaFoldDB" id="M2XHF4"/>
<sequence>MSPSPGQNISQSALLCRRMPPKASATLEVSLHVALQPSPSILQCDPKRVERVVFLSRNQSPQHCQCCRPVLSRQYARDFTDVPFISRGRLFQHCRHVKT</sequence>
<evidence type="ECO:0000313" key="1">
    <source>
        <dbReference type="EMBL" id="EME38872.1"/>
    </source>
</evidence>
<organism evidence="1 2">
    <name type="scientific">Dothistroma septosporum (strain NZE10 / CBS 128990)</name>
    <name type="common">Red band needle blight fungus</name>
    <name type="synonym">Mycosphaerella pini</name>
    <dbReference type="NCBI Taxonomy" id="675120"/>
    <lineage>
        <taxon>Eukaryota</taxon>
        <taxon>Fungi</taxon>
        <taxon>Dikarya</taxon>
        <taxon>Ascomycota</taxon>
        <taxon>Pezizomycotina</taxon>
        <taxon>Dothideomycetes</taxon>
        <taxon>Dothideomycetidae</taxon>
        <taxon>Mycosphaerellales</taxon>
        <taxon>Mycosphaerellaceae</taxon>
        <taxon>Dothistroma</taxon>
    </lineage>
</organism>
<proteinExistence type="predicted"/>
<evidence type="ECO:0000313" key="2">
    <source>
        <dbReference type="Proteomes" id="UP000016933"/>
    </source>
</evidence>
<accession>M2XHF4</accession>
<gene>
    <name evidence="1" type="ORF">DOTSEDRAFT_75551</name>
</gene>
<reference evidence="1 2" key="2">
    <citation type="journal article" date="2012" name="PLoS Pathog.">
        <title>Diverse lifestyles and strategies of plant pathogenesis encoded in the genomes of eighteen Dothideomycetes fungi.</title>
        <authorList>
            <person name="Ohm R.A."/>
            <person name="Feau N."/>
            <person name="Henrissat B."/>
            <person name="Schoch C.L."/>
            <person name="Horwitz B.A."/>
            <person name="Barry K.W."/>
            <person name="Condon B.J."/>
            <person name="Copeland A.C."/>
            <person name="Dhillon B."/>
            <person name="Glaser F."/>
            <person name="Hesse C.N."/>
            <person name="Kosti I."/>
            <person name="LaButti K."/>
            <person name="Lindquist E.A."/>
            <person name="Lucas S."/>
            <person name="Salamov A.A."/>
            <person name="Bradshaw R.E."/>
            <person name="Ciuffetti L."/>
            <person name="Hamelin R.C."/>
            <person name="Kema G.H.J."/>
            <person name="Lawrence C."/>
            <person name="Scott J.A."/>
            <person name="Spatafora J.W."/>
            <person name="Turgeon B.G."/>
            <person name="de Wit P.J.G.M."/>
            <person name="Zhong S."/>
            <person name="Goodwin S.B."/>
            <person name="Grigoriev I.V."/>
        </authorList>
    </citation>
    <scope>NUCLEOTIDE SEQUENCE [LARGE SCALE GENOMIC DNA]</scope>
    <source>
        <strain evidence="2">NZE10 / CBS 128990</strain>
    </source>
</reference>
<keyword evidence="2" id="KW-1185">Reference proteome</keyword>
<reference evidence="2" key="1">
    <citation type="journal article" date="2012" name="PLoS Genet.">
        <title>The genomes of the fungal plant pathogens Cladosporium fulvum and Dothistroma septosporum reveal adaptation to different hosts and lifestyles but also signatures of common ancestry.</title>
        <authorList>
            <person name="de Wit P.J.G.M."/>
            <person name="van der Burgt A."/>
            <person name="Oekmen B."/>
            <person name="Stergiopoulos I."/>
            <person name="Abd-Elsalam K.A."/>
            <person name="Aerts A.L."/>
            <person name="Bahkali A.H."/>
            <person name="Beenen H.G."/>
            <person name="Chettri P."/>
            <person name="Cox M.P."/>
            <person name="Datema E."/>
            <person name="de Vries R.P."/>
            <person name="Dhillon B."/>
            <person name="Ganley A.R."/>
            <person name="Griffiths S.A."/>
            <person name="Guo Y."/>
            <person name="Hamelin R.C."/>
            <person name="Henrissat B."/>
            <person name="Kabir M.S."/>
            <person name="Jashni M.K."/>
            <person name="Kema G."/>
            <person name="Klaubauf S."/>
            <person name="Lapidus A."/>
            <person name="Levasseur A."/>
            <person name="Lindquist E."/>
            <person name="Mehrabi R."/>
            <person name="Ohm R.A."/>
            <person name="Owen T.J."/>
            <person name="Salamov A."/>
            <person name="Schwelm A."/>
            <person name="Schijlen E."/>
            <person name="Sun H."/>
            <person name="van den Burg H.A."/>
            <person name="van Ham R.C.H.J."/>
            <person name="Zhang S."/>
            <person name="Goodwin S.B."/>
            <person name="Grigoriev I.V."/>
            <person name="Collemare J."/>
            <person name="Bradshaw R.E."/>
        </authorList>
    </citation>
    <scope>NUCLEOTIDE SEQUENCE [LARGE SCALE GENOMIC DNA]</scope>
    <source>
        <strain evidence="2">NZE10 / CBS 128990</strain>
    </source>
</reference>